<dbReference type="Gene3D" id="1.25.40.20">
    <property type="entry name" value="Ankyrin repeat-containing domain"/>
    <property type="match status" value="3"/>
</dbReference>
<dbReference type="Pfam" id="PF12796">
    <property type="entry name" value="Ank_2"/>
    <property type="match status" value="2"/>
</dbReference>
<dbReference type="PANTHER" id="PTHR24198">
    <property type="entry name" value="ANKYRIN REPEAT AND PROTEIN KINASE DOMAIN-CONTAINING PROTEIN"/>
    <property type="match status" value="1"/>
</dbReference>
<dbReference type="Proteomes" id="UP001652625">
    <property type="component" value="Chromosome 03"/>
</dbReference>
<reference evidence="5" key="1">
    <citation type="submission" date="2025-08" db="UniProtKB">
        <authorList>
            <consortium name="RefSeq"/>
        </authorList>
    </citation>
    <scope>IDENTIFICATION</scope>
</reference>
<feature type="repeat" description="ANK" evidence="3">
    <location>
        <begin position="381"/>
        <end position="413"/>
    </location>
</feature>
<dbReference type="PRINTS" id="PR01415">
    <property type="entry name" value="ANKYRIN"/>
</dbReference>
<keyword evidence="4" id="KW-1185">Reference proteome</keyword>
<evidence type="ECO:0000313" key="4">
    <source>
        <dbReference type="Proteomes" id="UP001652625"/>
    </source>
</evidence>
<sequence>MTARAFCRNKYDCYEREYNNILIVQDVKVKDFIKPFASDGINIIYNEINISLLNETDSKGFSAIHHTLYNKKFTDLQKISIIEDLIDHGADPFILTIHGKSAFICACELGYLDIVKIMCKHKNCNVNATSLRGWPAIQFALEANKLLVVEFLLSIGASITMSSSCGESMYHTIARVGDDSIRSTSTILTYVSQMKDIKDNRGRTPLHIACTYGRLAIVKLLLEHGADAPIADDYGETSTKKLIDWFNTKGSRLASDEIFDRLQYTISVDNIRQIQSIVNNKTTNNGDTEMHIAVRENNIEYITNNNSINDENDDALTPLLLAIKCNNVEAFRILLSACDDINQTNSQGLTPLNLVSATGNTGIVRILLEQDNIDVNKSDKSGYSPLNNAARGQFDEIVMMLFKKGADINAKAKDGRTVYKNACLVQRLSISTMMMLLINGVKINDKEGKTGYKIFRNIFNAAVALYEQSPDYLAKHCCQFMKESINIIDSIHNL</sequence>
<dbReference type="GeneID" id="136078888"/>
<dbReference type="InterPro" id="IPR002110">
    <property type="entry name" value="Ankyrin_rpt"/>
</dbReference>
<evidence type="ECO:0000313" key="5">
    <source>
        <dbReference type="RefSeq" id="XP_065650777.1"/>
    </source>
</evidence>
<feature type="repeat" description="ANK" evidence="3">
    <location>
        <begin position="132"/>
        <end position="164"/>
    </location>
</feature>
<name>A0ABM4BNU9_HYDVU</name>
<dbReference type="SMART" id="SM00248">
    <property type="entry name" value="ANK"/>
    <property type="match status" value="9"/>
</dbReference>
<evidence type="ECO:0000256" key="2">
    <source>
        <dbReference type="ARBA" id="ARBA00023043"/>
    </source>
</evidence>
<proteinExistence type="predicted"/>
<evidence type="ECO:0000256" key="3">
    <source>
        <dbReference type="PROSITE-ProRule" id="PRU00023"/>
    </source>
</evidence>
<protein>
    <submittedName>
        <fullName evidence="5">Ankyrin repeat protein RF_0381</fullName>
    </submittedName>
</protein>
<keyword evidence="1" id="KW-0677">Repeat</keyword>
<dbReference type="SUPFAM" id="SSF48403">
    <property type="entry name" value="Ankyrin repeat"/>
    <property type="match status" value="1"/>
</dbReference>
<keyword evidence="2 3" id="KW-0040">ANK repeat</keyword>
<evidence type="ECO:0000256" key="1">
    <source>
        <dbReference type="ARBA" id="ARBA00022737"/>
    </source>
</evidence>
<dbReference type="Pfam" id="PF13857">
    <property type="entry name" value="Ank_5"/>
    <property type="match status" value="1"/>
</dbReference>
<feature type="repeat" description="ANK" evidence="3">
    <location>
        <begin position="314"/>
        <end position="346"/>
    </location>
</feature>
<organism evidence="4 5">
    <name type="scientific">Hydra vulgaris</name>
    <name type="common">Hydra</name>
    <name type="synonym">Hydra attenuata</name>
    <dbReference type="NCBI Taxonomy" id="6087"/>
    <lineage>
        <taxon>Eukaryota</taxon>
        <taxon>Metazoa</taxon>
        <taxon>Cnidaria</taxon>
        <taxon>Hydrozoa</taxon>
        <taxon>Hydroidolina</taxon>
        <taxon>Anthoathecata</taxon>
        <taxon>Aplanulata</taxon>
        <taxon>Hydridae</taxon>
        <taxon>Hydra</taxon>
    </lineage>
</organism>
<dbReference type="InterPro" id="IPR036770">
    <property type="entry name" value="Ankyrin_rpt-contain_sf"/>
</dbReference>
<dbReference type="RefSeq" id="XP_065650777.1">
    <property type="nucleotide sequence ID" value="XM_065794705.1"/>
</dbReference>
<accession>A0ABM4BNU9</accession>
<feature type="repeat" description="ANK" evidence="3">
    <location>
        <begin position="201"/>
        <end position="233"/>
    </location>
</feature>
<dbReference type="PANTHER" id="PTHR24198:SF165">
    <property type="entry name" value="ANKYRIN REPEAT-CONTAINING PROTEIN-RELATED"/>
    <property type="match status" value="1"/>
</dbReference>
<gene>
    <name evidence="5" type="primary">LOC136078888</name>
</gene>
<dbReference type="PROSITE" id="PS50088">
    <property type="entry name" value="ANK_REPEAT"/>
    <property type="match status" value="4"/>
</dbReference>
<dbReference type="PROSITE" id="PS50297">
    <property type="entry name" value="ANK_REP_REGION"/>
    <property type="match status" value="2"/>
</dbReference>